<keyword evidence="5" id="KW-1185">Reference proteome</keyword>
<evidence type="ECO:0000313" key="4">
    <source>
        <dbReference type="EMBL" id="GAA3548860.1"/>
    </source>
</evidence>
<dbReference type="PANTHER" id="PTHR23088:SF27">
    <property type="entry name" value="DEAMINATED GLUTATHIONE AMIDASE"/>
    <property type="match status" value="1"/>
</dbReference>
<dbReference type="Proteomes" id="UP001500689">
    <property type="component" value="Unassembled WGS sequence"/>
</dbReference>
<dbReference type="InterPro" id="IPR036526">
    <property type="entry name" value="C-N_Hydrolase_sf"/>
</dbReference>
<name>A0ABP6WB27_9PSEU</name>
<dbReference type="Pfam" id="PF00795">
    <property type="entry name" value="CN_hydrolase"/>
    <property type="match status" value="1"/>
</dbReference>
<feature type="domain" description="CN hydrolase" evidence="3">
    <location>
        <begin position="1"/>
        <end position="227"/>
    </location>
</feature>
<organism evidence="4 5">
    <name type="scientific">Amycolatopsis ultiminotia</name>
    <dbReference type="NCBI Taxonomy" id="543629"/>
    <lineage>
        <taxon>Bacteria</taxon>
        <taxon>Bacillati</taxon>
        <taxon>Actinomycetota</taxon>
        <taxon>Actinomycetes</taxon>
        <taxon>Pseudonocardiales</taxon>
        <taxon>Pseudonocardiaceae</taxon>
        <taxon>Amycolatopsis</taxon>
    </lineage>
</organism>
<dbReference type="PANTHER" id="PTHR23088">
    <property type="entry name" value="NITRILASE-RELATED"/>
    <property type="match status" value="1"/>
</dbReference>
<dbReference type="Gene3D" id="3.60.110.10">
    <property type="entry name" value="Carbon-nitrogen hydrolase"/>
    <property type="match status" value="1"/>
</dbReference>
<comment type="caution">
    <text evidence="4">The sequence shown here is derived from an EMBL/GenBank/DDBJ whole genome shotgun (WGS) entry which is preliminary data.</text>
</comment>
<evidence type="ECO:0000259" key="3">
    <source>
        <dbReference type="PROSITE" id="PS50263"/>
    </source>
</evidence>
<reference evidence="5" key="1">
    <citation type="journal article" date="2019" name="Int. J. Syst. Evol. Microbiol.">
        <title>The Global Catalogue of Microorganisms (GCM) 10K type strain sequencing project: providing services to taxonomists for standard genome sequencing and annotation.</title>
        <authorList>
            <consortium name="The Broad Institute Genomics Platform"/>
            <consortium name="The Broad Institute Genome Sequencing Center for Infectious Disease"/>
            <person name="Wu L."/>
            <person name="Ma J."/>
        </authorList>
    </citation>
    <scope>NUCLEOTIDE SEQUENCE [LARGE SCALE GENOMIC DNA]</scope>
    <source>
        <strain evidence="5">JCM 16898</strain>
    </source>
</reference>
<keyword evidence="4" id="KW-0378">Hydrolase</keyword>
<evidence type="ECO:0000256" key="2">
    <source>
        <dbReference type="SAM" id="MobiDB-lite"/>
    </source>
</evidence>
<dbReference type="EMBL" id="BAAAZN010000007">
    <property type="protein sequence ID" value="GAA3548860.1"/>
    <property type="molecule type" value="Genomic_DNA"/>
</dbReference>
<dbReference type="InterPro" id="IPR044083">
    <property type="entry name" value="RamA-like"/>
</dbReference>
<dbReference type="PROSITE" id="PS50263">
    <property type="entry name" value="CN_HYDROLASE"/>
    <property type="match status" value="1"/>
</dbReference>
<dbReference type="GO" id="GO:0016787">
    <property type="term" value="F:hydrolase activity"/>
    <property type="evidence" value="ECO:0007669"/>
    <property type="project" value="UniProtKB-KW"/>
</dbReference>
<accession>A0ABP6WB27</accession>
<dbReference type="SUPFAM" id="SSF56317">
    <property type="entry name" value="Carbon-nitrogen hydrolase"/>
    <property type="match status" value="1"/>
</dbReference>
<sequence length="257" mass="27499">MIVAVHQGPYAELPEAVATAAEHGAGLVVTAEMITTGYHIGEAAHRLAEPADGPLSAALGALAARHGVALAYGYPERDGPTVYNSAQLLGPDGSRLANYRKTHLFGDLDRTRFAPGDEPVVQADFGGLRTGLLICYDVEFPEMVRAHALAGTHLLLVPTALMQPYERVADLLVPVRAHENGLYVVYANRCDTEGELTYCGHSSISAPDATLAKAGTGPELIFADVDLTALTRAREETPYLTDRRPQLYRSLTEGPQP</sequence>
<dbReference type="InterPro" id="IPR003010">
    <property type="entry name" value="C-N_Hydrolase"/>
</dbReference>
<dbReference type="InterPro" id="IPR001110">
    <property type="entry name" value="UPF0012_CS"/>
</dbReference>
<protein>
    <submittedName>
        <fullName evidence="4">Carbon-nitrogen hydrolase family protein</fullName>
    </submittedName>
</protein>
<proteinExistence type="inferred from homology"/>
<feature type="region of interest" description="Disordered" evidence="2">
    <location>
        <begin position="236"/>
        <end position="257"/>
    </location>
</feature>
<comment type="similarity">
    <text evidence="1">Belongs to the carbon-nitrogen hydrolase superfamily. NIT1/NIT2 family.</text>
</comment>
<dbReference type="CDD" id="cd07576">
    <property type="entry name" value="R-amidase_like"/>
    <property type="match status" value="1"/>
</dbReference>
<gene>
    <name evidence="4" type="ORF">GCM10022222_35550</name>
</gene>
<evidence type="ECO:0000313" key="5">
    <source>
        <dbReference type="Proteomes" id="UP001500689"/>
    </source>
</evidence>
<evidence type="ECO:0000256" key="1">
    <source>
        <dbReference type="ARBA" id="ARBA00010613"/>
    </source>
</evidence>
<dbReference type="RefSeq" id="WP_344861101.1">
    <property type="nucleotide sequence ID" value="NZ_BAAAZN010000007.1"/>
</dbReference>
<dbReference type="PROSITE" id="PS01227">
    <property type="entry name" value="UPF0012"/>
    <property type="match status" value="1"/>
</dbReference>
<feature type="compositionally biased region" description="Basic and acidic residues" evidence="2">
    <location>
        <begin position="236"/>
        <end position="245"/>
    </location>
</feature>